<keyword evidence="1" id="KW-0472">Membrane</keyword>
<evidence type="ECO:0000256" key="1">
    <source>
        <dbReference type="SAM" id="Phobius"/>
    </source>
</evidence>
<dbReference type="OrthoDB" id="2966654at2"/>
<dbReference type="AlphaFoldDB" id="A0A429Y476"/>
<comment type="caution">
    <text evidence="2">The sequence shown here is derived from an EMBL/GenBank/DDBJ whole genome shotgun (WGS) entry which is preliminary data.</text>
</comment>
<reference evidence="2" key="1">
    <citation type="submission" date="2018-12" db="EMBL/GenBank/DDBJ databases">
        <authorList>
            <person name="Sun L."/>
            <person name="Chen Z."/>
        </authorList>
    </citation>
    <scope>NUCLEOTIDE SEQUENCE [LARGE SCALE GENOMIC DNA]</scope>
    <source>
        <strain evidence="2">3-2-2</strain>
    </source>
</reference>
<sequence>MGRKKRQVKKEMKLKINGEEQSLKEDVVIKDWSKAQKESAAAEEKIDSDEFEWILPEKSVKDIPEFQAAPSMTESIGPEKNSKINFPKSLRNRFSPNKKGLFISTILAVAIGLGFGLFILKLVVNPESGISLTDAAPTVAPNDGKGQEAAMAATMPGLSAAVVQGGVFSTEDAAKSISDEFSSQGFPTVSVNVDEQSFLFIGIADELAMAKTWADDYETRGMDVYAKEFIIPENQIQVDSKAEAEWLKEVPALFGTLAKEAANARGSGTINEQALADAEKTLNKYEGSGKEVSVDLKKQLNDALKQLSTFSSSGDQASLTEAQQSLLNFLKSYHDASKGSSV</sequence>
<proteinExistence type="predicted"/>
<organism evidence="2 3">
    <name type="scientific">Siminovitchia acidinfaciens</name>
    <dbReference type="NCBI Taxonomy" id="2321395"/>
    <lineage>
        <taxon>Bacteria</taxon>
        <taxon>Bacillati</taxon>
        <taxon>Bacillota</taxon>
        <taxon>Bacilli</taxon>
        <taxon>Bacillales</taxon>
        <taxon>Bacillaceae</taxon>
        <taxon>Siminovitchia</taxon>
    </lineage>
</organism>
<protein>
    <recommendedName>
        <fullName evidence="4">SPOR domain-containing protein</fullName>
    </recommendedName>
</protein>
<keyword evidence="1" id="KW-0812">Transmembrane</keyword>
<evidence type="ECO:0000313" key="3">
    <source>
        <dbReference type="Proteomes" id="UP000287156"/>
    </source>
</evidence>
<gene>
    <name evidence="2" type="ORF">D4T97_005445</name>
</gene>
<evidence type="ECO:0008006" key="4">
    <source>
        <dbReference type="Google" id="ProtNLM"/>
    </source>
</evidence>
<dbReference type="EMBL" id="QYTV02000002">
    <property type="protein sequence ID" value="RST76224.1"/>
    <property type="molecule type" value="Genomic_DNA"/>
</dbReference>
<evidence type="ECO:0000313" key="2">
    <source>
        <dbReference type="EMBL" id="RST76224.1"/>
    </source>
</evidence>
<dbReference type="RefSeq" id="WP_126048512.1">
    <property type="nucleotide sequence ID" value="NZ_QYTV02000002.1"/>
</dbReference>
<keyword evidence="1" id="KW-1133">Transmembrane helix</keyword>
<keyword evidence="3" id="KW-1185">Reference proteome</keyword>
<name>A0A429Y476_9BACI</name>
<dbReference type="Proteomes" id="UP000287156">
    <property type="component" value="Unassembled WGS sequence"/>
</dbReference>
<accession>A0A429Y476</accession>
<feature type="transmembrane region" description="Helical" evidence="1">
    <location>
        <begin position="101"/>
        <end position="124"/>
    </location>
</feature>